<evidence type="ECO:0000313" key="3">
    <source>
        <dbReference type="EMBL" id="UXX77614.1"/>
    </source>
</evidence>
<evidence type="ECO:0000256" key="2">
    <source>
        <dbReference type="SAM" id="SignalP"/>
    </source>
</evidence>
<keyword evidence="2" id="KW-0732">Signal</keyword>
<dbReference type="EMBL" id="CP106735">
    <property type="protein sequence ID" value="UXX77614.1"/>
    <property type="molecule type" value="Genomic_DNA"/>
</dbReference>
<protein>
    <submittedName>
        <fullName evidence="3">Uncharacterized protein</fullName>
    </submittedName>
</protein>
<name>A0ABY6CW98_9BACT</name>
<proteinExistence type="predicted"/>
<dbReference type="RefSeq" id="WP_263049361.1">
    <property type="nucleotide sequence ID" value="NZ_CP106735.1"/>
</dbReference>
<feature type="signal peptide" evidence="2">
    <location>
        <begin position="1"/>
        <end position="24"/>
    </location>
</feature>
<sequence length="622" mass="69720">MQKSFILVLSIISCCAFHSSFAQKKYKYDKDIFPLIEAKNYDQAIPMLWEYLSDPKNAEEPNANLQIGLYYEGLVNDYHIVSDSTAILGATDTAVVYLTKAKAYITEKELKKNDEFYQAFYRRDLRTGDFGIKISDVQLDIEKKLQSLRNINKYAKSIYADLYSVNAANAYSLAAYKAFAANYPDIKNLYMMATQETEDSLVVILDKNTEIKEKFEKVRDAVSRIGKKGYSPELEFKKIEAYGEDGMTSVDFFANDVVAWNYGDWAYEVEDVIRKDVSTLKNKIITINEELKTQGEKINSGSGILDAPIVTSLDADLISAINDYDSNSLGLDLLSILINKNKFDYLTSEVLNERLADSEDVDYQLAVSDSLMQLINLMDASVATLVEPGITVGAKKYPKLVNDSYGGEMGLIKYRKGLETQLASARSKWLAYNEQYRLRARWGVSADGADSLYLIPRMDSTFVPHDFSKFYSIVSMKDDSSNTYVVGLEFQGASDQGFVAKVNNARNIVWKKNFALTGFEYSDSEFLVNGKFVPTQAGSIAVYIFSLVPSSKNNIITVSVTPGGNTNWVNQLKISRAPVDVKFNDIVKETIFYTKTEAELESGGGDPNDPGYFVVDRSGNVR</sequence>
<feature type="chain" id="PRO_5045465327" evidence="2">
    <location>
        <begin position="25"/>
        <end position="622"/>
    </location>
</feature>
<evidence type="ECO:0000256" key="1">
    <source>
        <dbReference type="SAM" id="MobiDB-lite"/>
    </source>
</evidence>
<feature type="region of interest" description="Disordered" evidence="1">
    <location>
        <begin position="598"/>
        <end position="622"/>
    </location>
</feature>
<dbReference type="Proteomes" id="UP001062165">
    <property type="component" value="Chromosome"/>
</dbReference>
<accession>A0ABY6CW98</accession>
<evidence type="ECO:0000313" key="4">
    <source>
        <dbReference type="Proteomes" id="UP001062165"/>
    </source>
</evidence>
<gene>
    <name evidence="3" type="ORF">N7E81_09560</name>
</gene>
<organism evidence="3 4">
    <name type="scientific">Reichenbachiella carrageenanivorans</name>
    <dbReference type="NCBI Taxonomy" id="2979869"/>
    <lineage>
        <taxon>Bacteria</taxon>
        <taxon>Pseudomonadati</taxon>
        <taxon>Bacteroidota</taxon>
        <taxon>Cytophagia</taxon>
        <taxon>Cytophagales</taxon>
        <taxon>Reichenbachiellaceae</taxon>
        <taxon>Reichenbachiella</taxon>
    </lineage>
</organism>
<reference evidence="3" key="1">
    <citation type="submission" date="2022-10" db="EMBL/GenBank/DDBJ databases">
        <title>Comparative genomics and taxonomic characterization of three novel marine species of genus Reichenbachiella exhibiting antioxidant and polysaccharide degradation activities.</title>
        <authorList>
            <person name="Muhammad N."/>
            <person name="Lee Y.-J."/>
            <person name="Ko J."/>
            <person name="Kim S.-G."/>
        </authorList>
    </citation>
    <scope>NUCLEOTIDE SEQUENCE</scope>
    <source>
        <strain evidence="3">Wsw4-B4</strain>
    </source>
</reference>
<keyword evidence="4" id="KW-1185">Reference proteome</keyword>